<dbReference type="Proteomes" id="UP001500393">
    <property type="component" value="Unassembled WGS sequence"/>
</dbReference>
<dbReference type="PANTHER" id="PTHR38031">
    <property type="entry name" value="SULFUR CARRIER PROTEIN SLR0821-RELATED"/>
    <property type="match status" value="1"/>
</dbReference>
<dbReference type="Gene3D" id="3.10.20.30">
    <property type="match status" value="1"/>
</dbReference>
<name>A0ABP4P5X6_9ACTN</name>
<dbReference type="NCBIfam" id="NF041918">
    <property type="entry name" value="SAMP1"/>
    <property type="match status" value="1"/>
</dbReference>
<dbReference type="InterPro" id="IPR054834">
    <property type="entry name" value="SAMP1_3"/>
</dbReference>
<dbReference type="Pfam" id="PF02597">
    <property type="entry name" value="ThiS"/>
    <property type="match status" value="1"/>
</dbReference>
<evidence type="ECO:0000313" key="1">
    <source>
        <dbReference type="EMBL" id="GAA1574309.1"/>
    </source>
</evidence>
<reference evidence="2" key="1">
    <citation type="journal article" date="2019" name="Int. J. Syst. Evol. Microbiol.">
        <title>The Global Catalogue of Microorganisms (GCM) 10K type strain sequencing project: providing services to taxonomists for standard genome sequencing and annotation.</title>
        <authorList>
            <consortium name="The Broad Institute Genomics Platform"/>
            <consortium name="The Broad Institute Genome Sequencing Center for Infectious Disease"/>
            <person name="Wu L."/>
            <person name="Ma J."/>
        </authorList>
    </citation>
    <scope>NUCLEOTIDE SEQUENCE [LARGE SCALE GENOMIC DNA]</scope>
    <source>
        <strain evidence="2">JCM 14969</strain>
    </source>
</reference>
<dbReference type="InterPro" id="IPR016155">
    <property type="entry name" value="Mopterin_synth/thiamin_S_b"/>
</dbReference>
<evidence type="ECO:0000313" key="2">
    <source>
        <dbReference type="Proteomes" id="UP001500393"/>
    </source>
</evidence>
<proteinExistence type="predicted"/>
<dbReference type="InterPro" id="IPR012675">
    <property type="entry name" value="Beta-grasp_dom_sf"/>
</dbReference>
<accession>A0ABP4P5X6</accession>
<gene>
    <name evidence="1" type="ORF">GCM10009789_29730</name>
</gene>
<dbReference type="InterPro" id="IPR003749">
    <property type="entry name" value="ThiS/MoaD-like"/>
</dbReference>
<protein>
    <submittedName>
        <fullName evidence="1">MoaD/ThiS family protein</fullName>
    </submittedName>
</protein>
<dbReference type="RefSeq" id="WP_344214044.1">
    <property type="nucleotide sequence ID" value="NZ_BAAAOS010000019.1"/>
</dbReference>
<dbReference type="EMBL" id="BAAAOS010000019">
    <property type="protein sequence ID" value="GAA1574309.1"/>
    <property type="molecule type" value="Genomic_DNA"/>
</dbReference>
<dbReference type="PANTHER" id="PTHR38031:SF1">
    <property type="entry name" value="SULFUR CARRIER PROTEIN CYSO"/>
    <property type="match status" value="1"/>
</dbReference>
<dbReference type="SUPFAM" id="SSF54285">
    <property type="entry name" value="MoaD/ThiS"/>
    <property type="match status" value="1"/>
</dbReference>
<organism evidence="1 2">
    <name type="scientific">Kribbella sancticallisti</name>
    <dbReference type="NCBI Taxonomy" id="460087"/>
    <lineage>
        <taxon>Bacteria</taxon>
        <taxon>Bacillati</taxon>
        <taxon>Actinomycetota</taxon>
        <taxon>Actinomycetes</taxon>
        <taxon>Propionibacteriales</taxon>
        <taxon>Kribbellaceae</taxon>
        <taxon>Kribbella</taxon>
    </lineage>
</organism>
<keyword evidence="2" id="KW-1185">Reference proteome</keyword>
<comment type="caution">
    <text evidence="1">The sequence shown here is derived from an EMBL/GenBank/DDBJ whole genome shotgun (WGS) entry which is preliminary data.</text>
</comment>
<dbReference type="InterPro" id="IPR052045">
    <property type="entry name" value="Sulfur_Carrier/Prot_Modifier"/>
</dbReference>
<sequence>MLVGVKLPTVLRPFAGGAERLEVEPGEATVGAVFAALEAAHPALRRRLTDDQGALRRHVNVFLASDNVRDLDGLDTKLTDGDELLILPSVAGG</sequence>